<gene>
    <name evidence="1" type="ORF">FIESC28_09778</name>
</gene>
<organism evidence="1 2">
    <name type="scientific">Fusarium coffeatum</name>
    <dbReference type="NCBI Taxonomy" id="231269"/>
    <lineage>
        <taxon>Eukaryota</taxon>
        <taxon>Fungi</taxon>
        <taxon>Dikarya</taxon>
        <taxon>Ascomycota</taxon>
        <taxon>Pezizomycotina</taxon>
        <taxon>Sordariomycetes</taxon>
        <taxon>Hypocreomycetidae</taxon>
        <taxon>Hypocreales</taxon>
        <taxon>Nectriaceae</taxon>
        <taxon>Fusarium</taxon>
        <taxon>Fusarium incarnatum-equiseti species complex</taxon>
    </lineage>
</organism>
<dbReference type="EMBL" id="QKXC01000259">
    <property type="protein sequence ID" value="RBR09608.1"/>
    <property type="molecule type" value="Genomic_DNA"/>
</dbReference>
<accession>A0A366QZE7</accession>
<dbReference type="GeneID" id="41999209"/>
<comment type="caution">
    <text evidence="1">The sequence shown here is derived from an EMBL/GenBank/DDBJ whole genome shotgun (WGS) entry which is preliminary data.</text>
</comment>
<dbReference type="RefSeq" id="XP_031012016.1">
    <property type="nucleotide sequence ID" value="XM_031163913.1"/>
</dbReference>
<protein>
    <submittedName>
        <fullName evidence="1">Uncharacterized protein</fullName>
    </submittedName>
</protein>
<proteinExistence type="predicted"/>
<dbReference type="OrthoDB" id="5061043at2759"/>
<dbReference type="Proteomes" id="UP000253153">
    <property type="component" value="Unassembled WGS sequence"/>
</dbReference>
<evidence type="ECO:0000313" key="2">
    <source>
        <dbReference type="Proteomes" id="UP000253153"/>
    </source>
</evidence>
<evidence type="ECO:0000313" key="1">
    <source>
        <dbReference type="EMBL" id="RBR09608.1"/>
    </source>
</evidence>
<reference evidence="1 2" key="1">
    <citation type="submission" date="2018-06" db="EMBL/GenBank/DDBJ databases">
        <title>Fusarium incarnatum-equiseti species complex species 28.</title>
        <authorList>
            <person name="Gardiner D.M."/>
        </authorList>
    </citation>
    <scope>NUCLEOTIDE SEQUENCE [LARGE SCALE GENOMIC DNA]</scope>
    <source>
        <strain evidence="1 2">FIESC_28</strain>
    </source>
</reference>
<dbReference type="AlphaFoldDB" id="A0A366QZE7"/>
<name>A0A366QZE7_9HYPO</name>
<keyword evidence="2" id="KW-1185">Reference proteome</keyword>
<sequence>MKKAFDESEKAMLAKKQFNHQILRNIRKFTVKDFEKYSMYLYFYDFVALIPGADSPCAADNLEKVKVFARAQSSVYNLLPDITKDVNGTITESGGAINEKDWPAPAVQVV</sequence>